<keyword evidence="3" id="KW-1185">Reference proteome</keyword>
<evidence type="ECO:0000313" key="2">
    <source>
        <dbReference type="EMBL" id="GGJ00013.1"/>
    </source>
</evidence>
<evidence type="ECO:0000313" key="3">
    <source>
        <dbReference type="Proteomes" id="UP000661507"/>
    </source>
</evidence>
<dbReference type="AlphaFoldDB" id="A0A917K5Q0"/>
<gene>
    <name evidence="2" type="ORF">GCM10011320_03580</name>
</gene>
<dbReference type="InterPro" id="IPR036188">
    <property type="entry name" value="FAD/NAD-bd_sf"/>
</dbReference>
<dbReference type="GO" id="GO:0004497">
    <property type="term" value="F:monooxygenase activity"/>
    <property type="evidence" value="ECO:0007669"/>
    <property type="project" value="TreeGrafter"/>
</dbReference>
<dbReference type="Gene3D" id="3.50.50.60">
    <property type="entry name" value="FAD/NAD(P)-binding domain"/>
    <property type="match status" value="1"/>
</dbReference>
<dbReference type="GO" id="GO:0050660">
    <property type="term" value="F:flavin adenine dinucleotide binding"/>
    <property type="evidence" value="ECO:0007669"/>
    <property type="project" value="TreeGrafter"/>
</dbReference>
<dbReference type="PANTHER" id="PTHR43539:SF91">
    <property type="entry name" value="FAD-DEPENDENT URATE HYDROXYLASE"/>
    <property type="match status" value="1"/>
</dbReference>
<dbReference type="InterPro" id="IPR050982">
    <property type="entry name" value="Auxin_biosynth/cation_transpt"/>
</dbReference>
<sequence length="497" mass="52865">MQSLPAPLPSFDLLPDAADRLRALEARLAEELVFLNLPGKPWVPSTPWAGGELLDVAIIGGGLNGLCAAASLKLNGVSRMAVLDRAPAGREGPWITTARMNTLRTAKEAAGPALGIPSLTFRAWFEAQYGREAWTGMFRIPRAMWMDHLVWYRRVMALPVRNGVTITAIRPQGEAPIAIATEAHGTLHARRVVLATGIDGLGGPAIPAVFAGLSRAVCAHSYDEIDLAALAGKRVGVIGAGASAMDNAASALEAGAASVDLLIRRAAMPLVDKFTGIGSKGMAHGYLGLPPADKWALFHAGNQAQLPAPRSSVLRVSRHPNARFHFACPVLAAREEGDGLRVTTPRGTLRLDFLILATGFEVAPEKRPELAAIAPHIRRWSDAFAMPPGQEDAGLAAHPDLGPGFEFLERTPGACPGLDRIHCFAFPAVLSHGKVTSGIPSVTEAARRLTEAIARSLFVEDRAAIRAAFDAYDTRELLGDEWTPWEGPLGEDSHEAA</sequence>
<reference evidence="2" key="2">
    <citation type="submission" date="2020-09" db="EMBL/GenBank/DDBJ databases">
        <authorList>
            <person name="Sun Q."/>
            <person name="Zhou Y."/>
        </authorList>
    </citation>
    <scope>NUCLEOTIDE SEQUENCE</scope>
    <source>
        <strain evidence="2">CGMCC 1.3617</strain>
    </source>
</reference>
<accession>A0A917K5Q0</accession>
<dbReference type="PRINTS" id="PR00411">
    <property type="entry name" value="PNDRDTASEI"/>
</dbReference>
<dbReference type="Pfam" id="PF13738">
    <property type="entry name" value="Pyr_redox_3"/>
    <property type="match status" value="1"/>
</dbReference>
<keyword evidence="1" id="KW-0560">Oxidoreductase</keyword>
<dbReference type="PANTHER" id="PTHR43539">
    <property type="entry name" value="FLAVIN-BINDING MONOOXYGENASE-LIKE PROTEIN (AFU_ORTHOLOGUE AFUA_4G09220)"/>
    <property type="match status" value="1"/>
</dbReference>
<dbReference type="Proteomes" id="UP000661507">
    <property type="component" value="Unassembled WGS sequence"/>
</dbReference>
<reference evidence="2" key="1">
    <citation type="journal article" date="2014" name="Int. J. Syst. Evol. Microbiol.">
        <title>Complete genome sequence of Corynebacterium casei LMG S-19264T (=DSM 44701T), isolated from a smear-ripened cheese.</title>
        <authorList>
            <consortium name="US DOE Joint Genome Institute (JGI-PGF)"/>
            <person name="Walter F."/>
            <person name="Albersmeier A."/>
            <person name="Kalinowski J."/>
            <person name="Ruckert C."/>
        </authorList>
    </citation>
    <scope>NUCLEOTIDE SEQUENCE</scope>
    <source>
        <strain evidence="2">CGMCC 1.3617</strain>
    </source>
</reference>
<dbReference type="SUPFAM" id="SSF51905">
    <property type="entry name" value="FAD/NAD(P)-binding domain"/>
    <property type="match status" value="1"/>
</dbReference>
<dbReference type="EMBL" id="BMKW01000001">
    <property type="protein sequence ID" value="GGJ00013.1"/>
    <property type="molecule type" value="Genomic_DNA"/>
</dbReference>
<protein>
    <submittedName>
        <fullName evidence="2">Oxidoreductase</fullName>
    </submittedName>
</protein>
<evidence type="ECO:0000256" key="1">
    <source>
        <dbReference type="ARBA" id="ARBA00023002"/>
    </source>
</evidence>
<organism evidence="2 3">
    <name type="scientific">Neoroseomonas lacus</name>
    <dbReference type="NCBI Taxonomy" id="287609"/>
    <lineage>
        <taxon>Bacteria</taxon>
        <taxon>Pseudomonadati</taxon>
        <taxon>Pseudomonadota</taxon>
        <taxon>Alphaproteobacteria</taxon>
        <taxon>Acetobacterales</taxon>
        <taxon>Acetobacteraceae</taxon>
        <taxon>Neoroseomonas</taxon>
    </lineage>
</organism>
<proteinExistence type="predicted"/>
<comment type="caution">
    <text evidence="2">The sequence shown here is derived from an EMBL/GenBank/DDBJ whole genome shotgun (WGS) entry which is preliminary data.</text>
</comment>
<name>A0A917K5Q0_9PROT</name>
<dbReference type="RefSeq" id="WP_188965189.1">
    <property type="nucleotide sequence ID" value="NZ_BMKW01000001.1"/>
</dbReference>